<sequence>MAVSVRRFSLLCGRLGQVPALGGSAAQLVGVPGAAGRTFRGFRSSGVRTSREKRFHLPEVATVCLPTCPHPQSSFFKCIVTH</sequence>
<proteinExistence type="predicted"/>
<gene>
    <name evidence="1" type="ORF">mRhiFer1_011367</name>
</gene>
<accession>A0A7J7ZCZ9</accession>
<protein>
    <submittedName>
        <fullName evidence="1">Methylenetetrahydrofolate dehydrogenase (NADP+ dependent) 2 like</fullName>
    </submittedName>
</protein>
<organism evidence="1 2">
    <name type="scientific">Rhinolophus ferrumequinum</name>
    <name type="common">Greater horseshoe bat</name>
    <dbReference type="NCBI Taxonomy" id="59479"/>
    <lineage>
        <taxon>Eukaryota</taxon>
        <taxon>Metazoa</taxon>
        <taxon>Chordata</taxon>
        <taxon>Craniata</taxon>
        <taxon>Vertebrata</taxon>
        <taxon>Euteleostomi</taxon>
        <taxon>Mammalia</taxon>
        <taxon>Eutheria</taxon>
        <taxon>Laurasiatheria</taxon>
        <taxon>Chiroptera</taxon>
        <taxon>Yinpterochiroptera</taxon>
        <taxon>Rhinolophoidea</taxon>
        <taxon>Rhinolophidae</taxon>
        <taxon>Rhinolophinae</taxon>
        <taxon>Rhinolophus</taxon>
    </lineage>
</organism>
<evidence type="ECO:0000313" key="1">
    <source>
        <dbReference type="EMBL" id="KAF6372137.1"/>
    </source>
</evidence>
<dbReference type="AlphaFoldDB" id="A0A7J7ZCZ9"/>
<comment type="caution">
    <text evidence="1">The sequence shown here is derived from an EMBL/GenBank/DDBJ whole genome shotgun (WGS) entry which is preliminary data.</text>
</comment>
<name>A0A7J7ZCZ9_RHIFE</name>
<dbReference type="Proteomes" id="UP000585614">
    <property type="component" value="Unassembled WGS sequence"/>
</dbReference>
<reference evidence="1 2" key="1">
    <citation type="journal article" date="2020" name="Nature">
        <title>Six reference-quality genomes reveal evolution of bat adaptations.</title>
        <authorList>
            <person name="Jebb D."/>
            <person name="Huang Z."/>
            <person name="Pippel M."/>
            <person name="Hughes G.M."/>
            <person name="Lavrichenko K."/>
            <person name="Devanna P."/>
            <person name="Winkler S."/>
            <person name="Jermiin L.S."/>
            <person name="Skirmuntt E.C."/>
            <person name="Katzourakis A."/>
            <person name="Burkitt-Gray L."/>
            <person name="Ray D.A."/>
            <person name="Sullivan K.A.M."/>
            <person name="Roscito J.G."/>
            <person name="Kirilenko B.M."/>
            <person name="Davalos L.M."/>
            <person name="Corthals A.P."/>
            <person name="Power M.L."/>
            <person name="Jones G."/>
            <person name="Ransome R.D."/>
            <person name="Dechmann D.K.N."/>
            <person name="Locatelli A.G."/>
            <person name="Puechmaille S.J."/>
            <person name="Fedrigo O."/>
            <person name="Jarvis E.D."/>
            <person name="Hiller M."/>
            <person name="Vernes S.C."/>
            <person name="Myers E.W."/>
            <person name="Teeling E.C."/>
        </authorList>
    </citation>
    <scope>NUCLEOTIDE SEQUENCE [LARGE SCALE GENOMIC DNA]</scope>
    <source>
        <strain evidence="1">MRhiFer1</strain>
        <tissue evidence="1">Lung</tissue>
    </source>
</reference>
<dbReference type="EMBL" id="JACAGC010000004">
    <property type="protein sequence ID" value="KAF6372137.1"/>
    <property type="molecule type" value="Genomic_DNA"/>
</dbReference>
<evidence type="ECO:0000313" key="2">
    <source>
        <dbReference type="Proteomes" id="UP000585614"/>
    </source>
</evidence>